<dbReference type="PANTHER" id="PTHR43066:SF26">
    <property type="entry name" value="RHOMBOID PROTEASE GLPG"/>
    <property type="match status" value="1"/>
</dbReference>
<feature type="transmembrane region" description="Helical" evidence="8">
    <location>
        <begin position="201"/>
        <end position="225"/>
    </location>
</feature>
<evidence type="ECO:0000256" key="8">
    <source>
        <dbReference type="SAM" id="Phobius"/>
    </source>
</evidence>
<feature type="transmembrane region" description="Helical" evidence="8">
    <location>
        <begin position="170"/>
        <end position="189"/>
    </location>
</feature>
<gene>
    <name evidence="10" type="ORF">GCM10010249_43240</name>
</gene>
<evidence type="ECO:0000256" key="6">
    <source>
        <dbReference type="ARBA" id="ARBA00023136"/>
    </source>
</evidence>
<keyword evidence="3" id="KW-0997">Cell inner membrane</keyword>
<reference evidence="10" key="1">
    <citation type="journal article" date="2014" name="Int. J. Syst. Evol. Microbiol.">
        <title>Complete genome sequence of Corynebacterium casei LMG S-19264T (=DSM 44701T), isolated from a smear-ripened cheese.</title>
        <authorList>
            <consortium name="US DOE Joint Genome Institute (JGI-PGF)"/>
            <person name="Walter F."/>
            <person name="Albersmeier A."/>
            <person name="Kalinowski J."/>
            <person name="Ruckert C."/>
        </authorList>
    </citation>
    <scope>NUCLEOTIDE SEQUENCE</scope>
    <source>
        <strain evidence="10">JCM 4335</strain>
    </source>
</reference>
<feature type="region of interest" description="Disordered" evidence="7">
    <location>
        <begin position="265"/>
        <end position="289"/>
    </location>
</feature>
<dbReference type="InterPro" id="IPR035952">
    <property type="entry name" value="Rhomboid-like_sf"/>
</dbReference>
<dbReference type="EMBL" id="BMSV01000008">
    <property type="protein sequence ID" value="GGQ19858.1"/>
    <property type="molecule type" value="Genomic_DNA"/>
</dbReference>
<evidence type="ECO:0000256" key="2">
    <source>
        <dbReference type="ARBA" id="ARBA00022475"/>
    </source>
</evidence>
<name>A0A918B2W6_9ACTN</name>
<dbReference type="GO" id="GO:0004252">
    <property type="term" value="F:serine-type endopeptidase activity"/>
    <property type="evidence" value="ECO:0007669"/>
    <property type="project" value="InterPro"/>
</dbReference>
<evidence type="ECO:0000259" key="9">
    <source>
        <dbReference type="Pfam" id="PF01694"/>
    </source>
</evidence>
<feature type="transmembrane region" description="Helical" evidence="8">
    <location>
        <begin position="110"/>
        <end position="134"/>
    </location>
</feature>
<evidence type="ECO:0000256" key="3">
    <source>
        <dbReference type="ARBA" id="ARBA00022519"/>
    </source>
</evidence>
<evidence type="ECO:0000313" key="11">
    <source>
        <dbReference type="Proteomes" id="UP000654123"/>
    </source>
</evidence>
<feature type="compositionally biased region" description="Low complexity" evidence="7">
    <location>
        <begin position="277"/>
        <end position="289"/>
    </location>
</feature>
<comment type="caution">
    <text evidence="10">The sequence shown here is derived from an EMBL/GenBank/DDBJ whole genome shotgun (WGS) entry which is preliminary data.</text>
</comment>
<keyword evidence="5 8" id="KW-1133">Transmembrane helix</keyword>
<feature type="transmembrane region" description="Helical" evidence="8">
    <location>
        <begin position="146"/>
        <end position="164"/>
    </location>
</feature>
<dbReference type="Proteomes" id="UP000654123">
    <property type="component" value="Unassembled WGS sequence"/>
</dbReference>
<protein>
    <recommendedName>
        <fullName evidence="9">Peptidase S54 rhomboid domain-containing protein</fullName>
    </recommendedName>
</protein>
<dbReference type="InterPro" id="IPR022764">
    <property type="entry name" value="Peptidase_S54_rhomboid_dom"/>
</dbReference>
<evidence type="ECO:0000256" key="5">
    <source>
        <dbReference type="ARBA" id="ARBA00022989"/>
    </source>
</evidence>
<evidence type="ECO:0000313" key="10">
    <source>
        <dbReference type="EMBL" id="GGQ19858.1"/>
    </source>
</evidence>
<accession>A0A918B2W6</accession>
<dbReference type="GO" id="GO:0016020">
    <property type="term" value="C:membrane"/>
    <property type="evidence" value="ECO:0007669"/>
    <property type="project" value="UniProtKB-SubCell"/>
</dbReference>
<keyword evidence="11" id="KW-1185">Reference proteome</keyword>
<proteinExistence type="predicted"/>
<evidence type="ECO:0000256" key="4">
    <source>
        <dbReference type="ARBA" id="ARBA00022692"/>
    </source>
</evidence>
<keyword evidence="6 8" id="KW-0472">Membrane</keyword>
<sequence>MAGQWTGVVIPVHDVNPARRVPWVTYALIAVNFAVFLRTPGMAGSLVGEGGLAQACRLESFLGQWAAVPRELIHGRLPELVPTGQVAVGPSGPGCLVGPPGYDKSPPLSALTAMFLHGSWLHLLGNMMFLWVFGDNVEDRLGRVRYLLFYGLCGYAATYGFALVDAGSATPLIGASGAVAGVLGAYLVLYPGARVWVLVPFLILLPLRLPAWTVLGLWFVLQAVYSYGAGVSQAGSVAYLAHVVGFVVGMLCAWPLRRGTVPPPEPGGPLWGRRARPGPARPRWSRPIW</sequence>
<keyword evidence="2" id="KW-1003">Cell membrane</keyword>
<dbReference type="Gene3D" id="1.20.1540.10">
    <property type="entry name" value="Rhomboid-like"/>
    <property type="match status" value="1"/>
</dbReference>
<evidence type="ECO:0000256" key="7">
    <source>
        <dbReference type="SAM" id="MobiDB-lite"/>
    </source>
</evidence>
<feature type="transmembrane region" description="Helical" evidence="8">
    <location>
        <begin position="237"/>
        <end position="256"/>
    </location>
</feature>
<evidence type="ECO:0000256" key="1">
    <source>
        <dbReference type="ARBA" id="ARBA00004141"/>
    </source>
</evidence>
<feature type="domain" description="Peptidase S54 rhomboid" evidence="9">
    <location>
        <begin position="110"/>
        <end position="258"/>
    </location>
</feature>
<dbReference type="Pfam" id="PF01694">
    <property type="entry name" value="Rhomboid"/>
    <property type="match status" value="1"/>
</dbReference>
<organism evidence="10 11">
    <name type="scientific">Streptomyces roseolilacinus</name>
    <dbReference type="NCBI Taxonomy" id="66904"/>
    <lineage>
        <taxon>Bacteria</taxon>
        <taxon>Bacillati</taxon>
        <taxon>Actinomycetota</taxon>
        <taxon>Actinomycetes</taxon>
        <taxon>Kitasatosporales</taxon>
        <taxon>Streptomycetaceae</taxon>
        <taxon>Streptomyces</taxon>
    </lineage>
</organism>
<dbReference type="SUPFAM" id="SSF144091">
    <property type="entry name" value="Rhomboid-like"/>
    <property type="match status" value="1"/>
</dbReference>
<feature type="transmembrane region" description="Helical" evidence="8">
    <location>
        <begin position="21"/>
        <end position="39"/>
    </location>
</feature>
<reference evidence="10" key="2">
    <citation type="submission" date="2020-09" db="EMBL/GenBank/DDBJ databases">
        <authorList>
            <person name="Sun Q."/>
            <person name="Ohkuma M."/>
        </authorList>
    </citation>
    <scope>NUCLEOTIDE SEQUENCE</scope>
    <source>
        <strain evidence="10">JCM 4335</strain>
    </source>
</reference>
<comment type="subcellular location">
    <subcellularLocation>
        <location evidence="1">Membrane</location>
        <topology evidence="1">Multi-pass membrane protein</topology>
    </subcellularLocation>
</comment>
<keyword evidence="4 8" id="KW-0812">Transmembrane</keyword>
<dbReference type="AlphaFoldDB" id="A0A918B2W6"/>
<dbReference type="PANTHER" id="PTHR43066">
    <property type="entry name" value="RHOMBOID-RELATED PROTEIN"/>
    <property type="match status" value="1"/>
</dbReference>